<keyword evidence="3" id="KW-1185">Reference proteome</keyword>
<dbReference type="Proteomes" id="UP001187192">
    <property type="component" value="Unassembled WGS sequence"/>
</dbReference>
<organism evidence="2 3">
    <name type="scientific">Ficus carica</name>
    <name type="common">Common fig</name>
    <dbReference type="NCBI Taxonomy" id="3494"/>
    <lineage>
        <taxon>Eukaryota</taxon>
        <taxon>Viridiplantae</taxon>
        <taxon>Streptophyta</taxon>
        <taxon>Embryophyta</taxon>
        <taxon>Tracheophyta</taxon>
        <taxon>Spermatophyta</taxon>
        <taxon>Magnoliopsida</taxon>
        <taxon>eudicotyledons</taxon>
        <taxon>Gunneridae</taxon>
        <taxon>Pentapetalae</taxon>
        <taxon>rosids</taxon>
        <taxon>fabids</taxon>
        <taxon>Rosales</taxon>
        <taxon>Moraceae</taxon>
        <taxon>Ficeae</taxon>
        <taxon>Ficus</taxon>
    </lineage>
</organism>
<keyword evidence="1" id="KW-0732">Signal</keyword>
<dbReference type="PANTHER" id="PTHR48475:SF2">
    <property type="entry name" value="RIBONUCLEASE H"/>
    <property type="match status" value="1"/>
</dbReference>
<evidence type="ECO:0000256" key="1">
    <source>
        <dbReference type="SAM" id="SignalP"/>
    </source>
</evidence>
<sequence length="117" mass="12965">MVARHVIICGFIVVLAERKFTTYVYAVAIKGQALADFVAEFGPRLYEKSTKETKEKAQVWKLYIDRSSNKDGSGTGIILVPRAENSNADALAHLATSKDSELLKIVLVEVLERPTIQ</sequence>
<gene>
    <name evidence="2" type="ORF">TIFTF001_028478</name>
</gene>
<feature type="chain" id="PRO_5041696390" evidence="1">
    <location>
        <begin position="17"/>
        <end position="117"/>
    </location>
</feature>
<accession>A0AA88J1T2</accession>
<reference evidence="2" key="1">
    <citation type="submission" date="2023-07" db="EMBL/GenBank/DDBJ databases">
        <title>draft genome sequence of fig (Ficus carica).</title>
        <authorList>
            <person name="Takahashi T."/>
            <person name="Nishimura K."/>
        </authorList>
    </citation>
    <scope>NUCLEOTIDE SEQUENCE</scope>
</reference>
<dbReference type="AlphaFoldDB" id="A0AA88J1T2"/>
<protein>
    <submittedName>
        <fullName evidence="2">Uncharacterized protein</fullName>
    </submittedName>
</protein>
<evidence type="ECO:0000313" key="3">
    <source>
        <dbReference type="Proteomes" id="UP001187192"/>
    </source>
</evidence>
<comment type="caution">
    <text evidence="2">The sequence shown here is derived from an EMBL/GenBank/DDBJ whole genome shotgun (WGS) entry which is preliminary data.</text>
</comment>
<feature type="signal peptide" evidence="1">
    <location>
        <begin position="1"/>
        <end position="16"/>
    </location>
</feature>
<name>A0AA88J1T2_FICCA</name>
<dbReference type="EMBL" id="BTGU01000086">
    <property type="protein sequence ID" value="GMN59391.1"/>
    <property type="molecule type" value="Genomic_DNA"/>
</dbReference>
<proteinExistence type="predicted"/>
<dbReference type="PANTHER" id="PTHR48475">
    <property type="entry name" value="RIBONUCLEASE H"/>
    <property type="match status" value="1"/>
</dbReference>
<evidence type="ECO:0000313" key="2">
    <source>
        <dbReference type="EMBL" id="GMN59391.1"/>
    </source>
</evidence>